<accession>A0A2K2CF67</accession>
<evidence type="ECO:0000313" key="4">
    <source>
        <dbReference type="Proteomes" id="UP000008810"/>
    </source>
</evidence>
<evidence type="ECO:0000313" key="3">
    <source>
        <dbReference type="EnsemblPlants" id="PNT60672"/>
    </source>
</evidence>
<dbReference type="Gramene" id="PNT60672">
    <property type="protein sequence ID" value="PNT60672"/>
    <property type="gene ID" value="BRADI_5g03159v3"/>
</dbReference>
<sequence>MDVLNSLFRKAEAVGLLGRLASHGLAQRASFFADDALCRAAISACVGNGRQVCFWTDQWLLGDSFDNLTPCLWKKLSPRAKRVSVAEALADDFWIRSIGTDLSLPEIEEFLSLWSSIHMVVLDVSDDLFRWGWCNSGSFAASSAYAAFFRSRELLPCAEEIWELRAPNKCKFFMWLAVRDRCWTTDRLSRRGLPHPASCPLCDQEPESISHLLLGCVAARQVWALILHRWGLPLWLPGIEENLQSWCSARISPERSRKDVNIGITLVCWCTWRHRNAVVFEGARPDFRTVLRLLDLEGVAWTRAGLLKDVRFSFASSVGALWSVRE</sequence>
<protein>
    <recommendedName>
        <fullName evidence="1">Reverse transcriptase zinc-binding domain-containing protein</fullName>
    </recommendedName>
</protein>
<dbReference type="Pfam" id="PF13966">
    <property type="entry name" value="zf-RVT"/>
    <property type="match status" value="1"/>
</dbReference>
<reference evidence="3" key="3">
    <citation type="submission" date="2018-08" db="UniProtKB">
        <authorList>
            <consortium name="EnsemblPlants"/>
        </authorList>
    </citation>
    <scope>IDENTIFICATION</scope>
    <source>
        <strain evidence="3">cv. Bd21</strain>
    </source>
</reference>
<dbReference type="OrthoDB" id="649363at2759"/>
<reference evidence="2" key="2">
    <citation type="submission" date="2017-06" db="EMBL/GenBank/DDBJ databases">
        <title>WGS assembly of Brachypodium distachyon.</title>
        <authorList>
            <consortium name="The International Brachypodium Initiative"/>
            <person name="Lucas S."/>
            <person name="Harmon-Smith M."/>
            <person name="Lail K."/>
            <person name="Tice H."/>
            <person name="Grimwood J."/>
            <person name="Bruce D."/>
            <person name="Barry K."/>
            <person name="Shu S."/>
            <person name="Lindquist E."/>
            <person name="Wang M."/>
            <person name="Pitluck S."/>
            <person name="Vogel J.P."/>
            <person name="Garvin D.F."/>
            <person name="Mockler T.C."/>
            <person name="Schmutz J."/>
            <person name="Rokhsar D."/>
            <person name="Bevan M.W."/>
        </authorList>
    </citation>
    <scope>NUCLEOTIDE SEQUENCE</scope>
    <source>
        <strain evidence="2">Bd21</strain>
    </source>
</reference>
<evidence type="ECO:0000313" key="2">
    <source>
        <dbReference type="EMBL" id="PNT60672.1"/>
    </source>
</evidence>
<dbReference type="EnsemblPlants" id="PNT60672">
    <property type="protein sequence ID" value="PNT60672"/>
    <property type="gene ID" value="BRADI_5g03159v3"/>
</dbReference>
<feature type="domain" description="Reverse transcriptase zinc-binding" evidence="1">
    <location>
        <begin position="139"/>
        <end position="223"/>
    </location>
</feature>
<reference evidence="2 3" key="1">
    <citation type="journal article" date="2010" name="Nature">
        <title>Genome sequencing and analysis of the model grass Brachypodium distachyon.</title>
        <authorList>
            <consortium name="International Brachypodium Initiative"/>
        </authorList>
    </citation>
    <scope>NUCLEOTIDE SEQUENCE [LARGE SCALE GENOMIC DNA]</scope>
    <source>
        <strain evidence="2 3">Bd21</strain>
    </source>
</reference>
<dbReference type="PANTHER" id="PTHR36617">
    <property type="entry name" value="PROTEIN, PUTATIVE-RELATED"/>
    <property type="match status" value="1"/>
</dbReference>
<organism evidence="2">
    <name type="scientific">Brachypodium distachyon</name>
    <name type="common">Purple false brome</name>
    <name type="synonym">Trachynia distachya</name>
    <dbReference type="NCBI Taxonomy" id="15368"/>
    <lineage>
        <taxon>Eukaryota</taxon>
        <taxon>Viridiplantae</taxon>
        <taxon>Streptophyta</taxon>
        <taxon>Embryophyta</taxon>
        <taxon>Tracheophyta</taxon>
        <taxon>Spermatophyta</taxon>
        <taxon>Magnoliopsida</taxon>
        <taxon>Liliopsida</taxon>
        <taxon>Poales</taxon>
        <taxon>Poaceae</taxon>
        <taxon>BOP clade</taxon>
        <taxon>Pooideae</taxon>
        <taxon>Stipodae</taxon>
        <taxon>Brachypodieae</taxon>
        <taxon>Brachypodium</taxon>
    </lineage>
</organism>
<dbReference type="InterPro" id="IPR026960">
    <property type="entry name" value="RVT-Znf"/>
</dbReference>
<proteinExistence type="predicted"/>
<evidence type="ECO:0000259" key="1">
    <source>
        <dbReference type="Pfam" id="PF13966"/>
    </source>
</evidence>
<keyword evidence="4" id="KW-1185">Reference proteome</keyword>
<dbReference type="Proteomes" id="UP000008810">
    <property type="component" value="Chromosome 5"/>
</dbReference>
<gene>
    <name evidence="2" type="ORF">BRADI_5g03159v3</name>
</gene>
<dbReference type="InParanoid" id="A0A2K2CF67"/>
<name>A0A2K2CF67_BRADI</name>
<dbReference type="AlphaFoldDB" id="A0A2K2CF67"/>
<dbReference type="EMBL" id="CM000884">
    <property type="protein sequence ID" value="PNT60672.1"/>
    <property type="molecule type" value="Genomic_DNA"/>
</dbReference>
<dbReference type="PANTHER" id="PTHR36617:SF17">
    <property type="entry name" value="OS01G0114800 PROTEIN"/>
    <property type="match status" value="1"/>
</dbReference>